<dbReference type="EMBL" id="JADWYK010000003">
    <property type="protein sequence ID" value="MBG8553104.1"/>
    <property type="molecule type" value="Genomic_DNA"/>
</dbReference>
<dbReference type="Proteomes" id="UP000601099">
    <property type="component" value="Unassembled WGS sequence"/>
</dbReference>
<keyword evidence="2" id="KW-1185">Reference proteome</keyword>
<evidence type="ECO:0000313" key="1">
    <source>
        <dbReference type="EMBL" id="MBG8553104.1"/>
    </source>
</evidence>
<gene>
    <name evidence="1" type="ORF">I5L79_06080</name>
</gene>
<name>A0ABS0KZ21_9BACT</name>
<evidence type="ECO:0008006" key="3">
    <source>
        <dbReference type="Google" id="ProtNLM"/>
    </source>
</evidence>
<sequence length="178" mass="19566">MRNTLRLDLLTPLGLNLGYNLLADRQLLFPVILSYERAVAERWSVNTEIALNGGEPEARRYGGSLSARYYVRPPKKTPSSLASFYLAPGVGFLALRLTDEPPLLVIHAKRLKSGVLIGWQHRLSRGTPRIMLDFAAGATYWAVLGNDRASNPGNNGVSFGMLKPGIRPEARGGIGYQF</sequence>
<evidence type="ECO:0000313" key="2">
    <source>
        <dbReference type="Proteomes" id="UP000601099"/>
    </source>
</evidence>
<protein>
    <recommendedName>
        <fullName evidence="3">DUF3575 domain-containing protein</fullName>
    </recommendedName>
</protein>
<organism evidence="1 2">
    <name type="scientific">Hymenobacter guriensis</name>
    <dbReference type="NCBI Taxonomy" id="2793065"/>
    <lineage>
        <taxon>Bacteria</taxon>
        <taxon>Pseudomonadati</taxon>
        <taxon>Bacteroidota</taxon>
        <taxon>Cytophagia</taxon>
        <taxon>Cytophagales</taxon>
        <taxon>Hymenobacteraceae</taxon>
        <taxon>Hymenobacter</taxon>
    </lineage>
</organism>
<reference evidence="1 2" key="1">
    <citation type="submission" date="2020-11" db="EMBL/GenBank/DDBJ databases">
        <title>Hymenobacter sp.</title>
        <authorList>
            <person name="Kim M.K."/>
        </authorList>
    </citation>
    <scope>NUCLEOTIDE SEQUENCE [LARGE SCALE GENOMIC DNA]</scope>
    <source>
        <strain evidence="1 2">BT594</strain>
    </source>
</reference>
<proteinExistence type="predicted"/>
<accession>A0ABS0KZ21</accession>
<dbReference type="RefSeq" id="WP_196954138.1">
    <property type="nucleotide sequence ID" value="NZ_JADWYK010000003.1"/>
</dbReference>
<comment type="caution">
    <text evidence="1">The sequence shown here is derived from an EMBL/GenBank/DDBJ whole genome shotgun (WGS) entry which is preliminary data.</text>
</comment>